<accession>A0A078K137</accession>
<dbReference type="AlphaFoldDB" id="A0A078K137"/>
<proteinExistence type="predicted"/>
<dbReference type="Gramene" id="CDY72420">
    <property type="protein sequence ID" value="CDY72420"/>
    <property type="gene ID" value="GSBRNA2T00028564001"/>
</dbReference>
<gene>
    <name evidence="1" type="primary">BnaCnng77520D</name>
    <name evidence="1" type="ORF">GSBRNA2T00028564001</name>
</gene>
<organism evidence="1">
    <name type="scientific">Brassica napus</name>
    <name type="common">Rape</name>
    <dbReference type="NCBI Taxonomy" id="3708"/>
    <lineage>
        <taxon>Eukaryota</taxon>
        <taxon>Viridiplantae</taxon>
        <taxon>Streptophyta</taxon>
        <taxon>Embryophyta</taxon>
        <taxon>Tracheophyta</taxon>
        <taxon>Spermatophyta</taxon>
        <taxon>Magnoliopsida</taxon>
        <taxon>eudicotyledons</taxon>
        <taxon>Gunneridae</taxon>
        <taxon>Pentapetalae</taxon>
        <taxon>rosids</taxon>
        <taxon>malvids</taxon>
        <taxon>Brassicales</taxon>
        <taxon>Brassicaceae</taxon>
        <taxon>Brassiceae</taxon>
        <taxon>Brassica</taxon>
    </lineage>
</organism>
<dbReference type="PaxDb" id="3708-A0A078K137"/>
<name>A0A078K137_BRANA</name>
<sequence length="20" mass="2349">MFLPYQQDGYLSIKTSDKLT</sequence>
<reference evidence="1" key="2">
    <citation type="submission" date="2014-06" db="EMBL/GenBank/DDBJ databases">
        <authorList>
            <person name="Genoscope - CEA"/>
        </authorList>
    </citation>
    <scope>NUCLEOTIDE SEQUENCE</scope>
</reference>
<evidence type="ECO:0000313" key="1">
    <source>
        <dbReference type="EMBL" id="CDY72420.1"/>
    </source>
</evidence>
<protein>
    <submittedName>
        <fullName evidence="1">BnaCnng77520D protein</fullName>
    </submittedName>
</protein>
<feature type="non-terminal residue" evidence="1">
    <location>
        <position position="20"/>
    </location>
</feature>
<dbReference type="EMBL" id="LK050916">
    <property type="protein sequence ID" value="CDY72420.1"/>
    <property type="molecule type" value="Genomic_DNA"/>
</dbReference>
<reference evidence="1" key="1">
    <citation type="journal article" date="2014" name="Science">
        <title>Plant genetics. Early allopolyploid evolution in the post-Neolithic Brassica napus oilseed genome.</title>
        <authorList>
            <person name="Chalhoub B."/>
            <person name="Denoeud F."/>
            <person name="Liu S."/>
            <person name="Parkin I.A."/>
            <person name="Tang H."/>
            <person name="Wang X."/>
            <person name="Chiquet J."/>
            <person name="Belcram H."/>
            <person name="Tong C."/>
            <person name="Samans B."/>
            <person name="Correa M."/>
            <person name="Da Silva C."/>
            <person name="Just J."/>
            <person name="Falentin C."/>
            <person name="Koh C.S."/>
            <person name="Le Clainche I."/>
            <person name="Bernard M."/>
            <person name="Bento P."/>
            <person name="Noel B."/>
            <person name="Labadie K."/>
            <person name="Alberti A."/>
            <person name="Charles M."/>
            <person name="Arnaud D."/>
            <person name="Guo H."/>
            <person name="Daviaud C."/>
            <person name="Alamery S."/>
            <person name="Jabbari K."/>
            <person name="Zhao M."/>
            <person name="Edger P.P."/>
            <person name="Chelaifa H."/>
            <person name="Tack D."/>
            <person name="Lassalle G."/>
            <person name="Mestiri I."/>
            <person name="Schnel N."/>
            <person name="Le Paslier M.C."/>
            <person name="Fan G."/>
            <person name="Renault V."/>
            <person name="Bayer P.E."/>
            <person name="Golicz A.A."/>
            <person name="Manoli S."/>
            <person name="Lee T.H."/>
            <person name="Thi V.H."/>
            <person name="Chalabi S."/>
            <person name="Hu Q."/>
            <person name="Fan C."/>
            <person name="Tollenaere R."/>
            <person name="Lu Y."/>
            <person name="Battail C."/>
            <person name="Shen J."/>
            <person name="Sidebottom C.H."/>
            <person name="Wang X."/>
            <person name="Canaguier A."/>
            <person name="Chauveau A."/>
            <person name="Berard A."/>
            <person name="Deniot G."/>
            <person name="Guan M."/>
            <person name="Liu Z."/>
            <person name="Sun F."/>
            <person name="Lim Y.P."/>
            <person name="Lyons E."/>
            <person name="Town C.D."/>
            <person name="Bancroft I."/>
            <person name="Wang X."/>
            <person name="Meng J."/>
            <person name="Ma J."/>
            <person name="Pires J.C."/>
            <person name="King G.J."/>
            <person name="Brunel D."/>
            <person name="Delourme R."/>
            <person name="Renard M."/>
            <person name="Aury J.M."/>
            <person name="Adams K.L."/>
            <person name="Batley J."/>
            <person name="Snowdon R.J."/>
            <person name="Tost J."/>
            <person name="Edwards D."/>
            <person name="Zhou Y."/>
            <person name="Hua W."/>
            <person name="Sharpe A.G."/>
            <person name="Paterson A.H."/>
            <person name="Guan C."/>
            <person name="Wincker P."/>
        </authorList>
    </citation>
    <scope>NUCLEOTIDE SEQUENCE [LARGE SCALE GENOMIC DNA]</scope>
</reference>